<dbReference type="EMBL" id="CP003355">
    <property type="protein sequence ID" value="AHD07311.1"/>
    <property type="molecule type" value="Genomic_DNA"/>
</dbReference>
<sequence>MVDQLSVKGYSISMLCEIAHVSRSGFYKWQRRRGTSSCKQLEDQFLKEKIVEDINAYVAS</sequence>
<keyword evidence="2" id="KW-1185">Reference proteome</keyword>
<dbReference type="Proteomes" id="UP000029431">
    <property type="component" value="Chromosome"/>
</dbReference>
<evidence type="ECO:0000313" key="1">
    <source>
        <dbReference type="EMBL" id="AHD07311.1"/>
    </source>
</evidence>
<dbReference type="KEGG" id="plv:ERIC2_c35930"/>
<evidence type="ECO:0008006" key="3">
    <source>
        <dbReference type="Google" id="ProtNLM"/>
    </source>
</evidence>
<proteinExistence type="predicted"/>
<organism evidence="1 2">
    <name type="scientific">Paenibacillus larvae subsp. larvae DSM 25430</name>
    <dbReference type="NCBI Taxonomy" id="697284"/>
    <lineage>
        <taxon>Bacteria</taxon>
        <taxon>Bacillati</taxon>
        <taxon>Bacillota</taxon>
        <taxon>Bacilli</taxon>
        <taxon>Bacillales</taxon>
        <taxon>Paenibacillaceae</taxon>
        <taxon>Paenibacillus</taxon>
    </lineage>
</organism>
<accession>V9W8G1</accession>
<name>V9W8G1_9BACL</name>
<reference evidence="1 2" key="1">
    <citation type="journal article" date="2014" name="PLoS ONE">
        <title>How to Kill the Honey Bee Larva: Genomic Potential and Virulence Mechanisms of Paenibacillus larvae.</title>
        <authorList>
            <person name="Djukic M."/>
            <person name="Brzuszkiewicz E."/>
            <person name="Funfhaus A."/>
            <person name="Voss J."/>
            <person name="Gollnow K."/>
            <person name="Poppinga L."/>
            <person name="Liesegang H."/>
            <person name="Garcia-Gonzalez E."/>
            <person name="Genersch E."/>
            <person name="Daniel R."/>
        </authorList>
    </citation>
    <scope>NUCLEOTIDE SEQUENCE [LARGE SCALE GENOMIC DNA]</scope>
    <source>
        <strain evidence="1 2">DSM 25430</strain>
    </source>
</reference>
<dbReference type="HOGENOM" id="CLU_027402_21_5_9"/>
<dbReference type="AlphaFoldDB" id="V9W8G1"/>
<protein>
    <recommendedName>
        <fullName evidence="3">Transposase</fullName>
    </recommendedName>
</protein>
<evidence type="ECO:0000313" key="2">
    <source>
        <dbReference type="Proteomes" id="UP000029431"/>
    </source>
</evidence>
<gene>
    <name evidence="1" type="ORF">ERIC2_c35930</name>
</gene>